<dbReference type="InterPro" id="IPR051022">
    <property type="entry name" value="Notch_Cell-Fate_Det"/>
</dbReference>
<dbReference type="SUPFAM" id="SSF57196">
    <property type="entry name" value="EGF/Laminin"/>
    <property type="match status" value="2"/>
</dbReference>
<organism evidence="6 7">
    <name type="scientific">Brachionus plicatilis</name>
    <name type="common">Marine rotifer</name>
    <name type="synonym">Brachionus muelleri</name>
    <dbReference type="NCBI Taxonomy" id="10195"/>
    <lineage>
        <taxon>Eukaryota</taxon>
        <taxon>Metazoa</taxon>
        <taxon>Spiralia</taxon>
        <taxon>Gnathifera</taxon>
        <taxon>Rotifera</taxon>
        <taxon>Eurotatoria</taxon>
        <taxon>Monogononta</taxon>
        <taxon>Pseudotrocha</taxon>
        <taxon>Ploima</taxon>
        <taxon>Brachionidae</taxon>
        <taxon>Brachionus</taxon>
    </lineage>
</organism>
<dbReference type="PROSITE" id="PS50026">
    <property type="entry name" value="EGF_3"/>
    <property type="match status" value="3"/>
</dbReference>
<evidence type="ECO:0000259" key="5">
    <source>
        <dbReference type="PROSITE" id="PS50026"/>
    </source>
</evidence>
<dbReference type="PANTHER" id="PTHR24049">
    <property type="entry name" value="CRUMBS FAMILY MEMBER"/>
    <property type="match status" value="1"/>
</dbReference>
<reference evidence="6 7" key="1">
    <citation type="journal article" date="2018" name="Sci. Rep.">
        <title>Genomic signatures of local adaptation to the degree of environmental predictability in rotifers.</title>
        <authorList>
            <person name="Franch-Gras L."/>
            <person name="Hahn C."/>
            <person name="Garcia-Roger E.M."/>
            <person name="Carmona M.J."/>
            <person name="Serra M."/>
            <person name="Gomez A."/>
        </authorList>
    </citation>
    <scope>NUCLEOTIDE SEQUENCE [LARGE SCALE GENOMIC DNA]</scope>
    <source>
        <strain evidence="6">HYR1</strain>
    </source>
</reference>
<dbReference type="AlphaFoldDB" id="A0A3M7SIG9"/>
<keyword evidence="7" id="KW-1185">Reference proteome</keyword>
<evidence type="ECO:0000256" key="3">
    <source>
        <dbReference type="ARBA" id="ARBA00023157"/>
    </source>
</evidence>
<feature type="disulfide bond" evidence="4">
    <location>
        <begin position="285"/>
        <end position="302"/>
    </location>
</feature>
<proteinExistence type="predicted"/>
<evidence type="ECO:0000256" key="4">
    <source>
        <dbReference type="PROSITE-ProRule" id="PRU00076"/>
    </source>
</evidence>
<gene>
    <name evidence="6" type="ORF">BpHYR1_042692</name>
</gene>
<feature type="disulfide bond" evidence="4">
    <location>
        <begin position="353"/>
        <end position="362"/>
    </location>
</feature>
<dbReference type="PROSITE" id="PS01186">
    <property type="entry name" value="EGF_2"/>
    <property type="match status" value="2"/>
</dbReference>
<dbReference type="EMBL" id="REGN01001317">
    <property type="protein sequence ID" value="RNA35529.1"/>
    <property type="molecule type" value="Genomic_DNA"/>
</dbReference>
<keyword evidence="3 4" id="KW-1015">Disulfide bond</keyword>
<evidence type="ECO:0000313" key="6">
    <source>
        <dbReference type="EMBL" id="RNA35529.1"/>
    </source>
</evidence>
<comment type="caution">
    <text evidence="6">The sequence shown here is derived from an EMBL/GenBank/DDBJ whole genome shotgun (WGS) entry which is preliminary data.</text>
</comment>
<evidence type="ECO:0000313" key="7">
    <source>
        <dbReference type="Proteomes" id="UP000276133"/>
    </source>
</evidence>
<dbReference type="SMART" id="SM00181">
    <property type="entry name" value="EGF"/>
    <property type="match status" value="3"/>
</dbReference>
<dbReference type="InterPro" id="IPR000742">
    <property type="entry name" value="EGF"/>
</dbReference>
<feature type="disulfide bond" evidence="4">
    <location>
        <begin position="398"/>
        <end position="407"/>
    </location>
</feature>
<keyword evidence="1 4" id="KW-0245">EGF-like domain</keyword>
<dbReference type="Proteomes" id="UP000276133">
    <property type="component" value="Unassembled WGS sequence"/>
</dbReference>
<protein>
    <submittedName>
        <fullName evidence="6">Crumbs-like protein</fullName>
    </submittedName>
</protein>
<sequence>DQSQKAYIGDPVPFSVSNDDNFPNSNAGYYLLNTKFRFDAIVYGFEAYLNSSGMIAVSFEKVDECLNDTEYSKCIQTNSSELPKCNDAKICFKQFSTRLIFLNCCFNNYTYAAPFFVPKGSMVYINQDDNNGMTGKVAIDRSGKAQYSDLIETYSNGFSNLSRINANSNWKLFFRVLVEPVSSTKPTTLQTSAQSLSSLSNPCQNEKNCHHLESQYGFHPTCSCQQQEICFKNTTITSPCSQQACLKESICKSLIVPYYQKSFTCECRNGSNECFESSSACNNLCKNGATCYIDIDLNVPFCWCRPDIGTTGKYCEFLEGCYEYYQTGYKCKNNGTCLQSADDYFNQRYDCKCQSGFGGKNCENKTADVCLSNPCLNKATCEEKLIQNGLTMGYKCNCLYGFGGENCQESFISIEYLIESFFSQILKILIDFFNYLF</sequence>
<evidence type="ECO:0000256" key="1">
    <source>
        <dbReference type="ARBA" id="ARBA00022536"/>
    </source>
</evidence>
<dbReference type="PROSITE" id="PS00022">
    <property type="entry name" value="EGF_1"/>
    <property type="match status" value="2"/>
</dbReference>
<dbReference type="Gene3D" id="2.10.25.10">
    <property type="entry name" value="Laminin"/>
    <property type="match status" value="2"/>
</dbReference>
<feature type="domain" description="EGF-like" evidence="5">
    <location>
        <begin position="277"/>
        <end position="316"/>
    </location>
</feature>
<accession>A0A3M7SIG9</accession>
<evidence type="ECO:0000256" key="2">
    <source>
        <dbReference type="ARBA" id="ARBA00022737"/>
    </source>
</evidence>
<dbReference type="STRING" id="10195.A0A3M7SIG9"/>
<keyword evidence="2" id="KW-0677">Repeat</keyword>
<name>A0A3M7SIG9_BRAPC</name>
<dbReference type="OrthoDB" id="283575at2759"/>
<feature type="domain" description="EGF-like" evidence="5">
    <location>
        <begin position="323"/>
        <end position="363"/>
    </location>
</feature>
<comment type="caution">
    <text evidence="4">Lacks conserved residue(s) required for the propagation of feature annotation.</text>
</comment>
<feature type="disulfide bond" evidence="4">
    <location>
        <begin position="281"/>
        <end position="291"/>
    </location>
</feature>
<feature type="domain" description="EGF-like" evidence="5">
    <location>
        <begin position="366"/>
        <end position="408"/>
    </location>
</feature>
<feature type="non-terminal residue" evidence="6">
    <location>
        <position position="1"/>
    </location>
</feature>